<comment type="caution">
    <text evidence="3">The sequence shown here is derived from an EMBL/GenBank/DDBJ whole genome shotgun (WGS) entry which is preliminary data.</text>
</comment>
<gene>
    <name evidence="3" type="ORF">J7561_05520</name>
</gene>
<reference evidence="3" key="1">
    <citation type="submission" date="2021-03" db="EMBL/GenBank/DDBJ databases">
        <title>Identification and antibiotic profiling of Wohlfahrtiimonas chitiniclastica, an underestimated human pathogen.</title>
        <authorList>
            <person name="Kopf A."/>
            <person name="Bunk B."/>
            <person name="Coldewey S."/>
            <person name="Gunzer F."/>
            <person name="Riedel T."/>
            <person name="Schroettner P."/>
        </authorList>
    </citation>
    <scope>NUCLEOTIDE SEQUENCE</scope>
    <source>
        <strain evidence="3">DSM 100917</strain>
    </source>
</reference>
<organism evidence="3 4">
    <name type="scientific">Wohlfahrtiimonas chitiniclastica</name>
    <dbReference type="NCBI Taxonomy" id="400946"/>
    <lineage>
        <taxon>Bacteria</taxon>
        <taxon>Pseudomonadati</taxon>
        <taxon>Pseudomonadota</taxon>
        <taxon>Gammaproteobacteria</taxon>
        <taxon>Cardiobacteriales</taxon>
        <taxon>Ignatzschineriaceae</taxon>
        <taxon>Wohlfahrtiimonas</taxon>
    </lineage>
</organism>
<dbReference type="RefSeq" id="WP_018122646.1">
    <property type="nucleotide sequence ID" value="NZ_CP115969.1"/>
</dbReference>
<accession>A0A162VY74</accession>
<sequence>MRYIAVLLLSSTLLACTTTQGTGQSGQRVKTITAEALPDNDRLTYQMGVQYIERAEYTVAEEKLLTLVPKYPNFTELFVMLGVVQERQGKRTDALNFYSKAIATNPTDRMAIKHYARLQCNQYDKNAPSHLAQIADNAMSEVKAGMSSGAAACYLVHKDPVNANLYADKAIAANPHYGDSYFFKAMAAKDLKRYQEVFPALDRYHDEYGYEPASVYLGLEAAKQARNKAETEKYESVLARYQS</sequence>
<dbReference type="PROSITE" id="PS50005">
    <property type="entry name" value="TPR"/>
    <property type="match status" value="1"/>
</dbReference>
<dbReference type="Gene3D" id="1.25.40.10">
    <property type="entry name" value="Tetratricopeptide repeat domain"/>
    <property type="match status" value="2"/>
</dbReference>
<evidence type="ECO:0000256" key="1">
    <source>
        <dbReference type="PROSITE-ProRule" id="PRU00339"/>
    </source>
</evidence>
<keyword evidence="2" id="KW-0732">Signal</keyword>
<evidence type="ECO:0000313" key="3">
    <source>
        <dbReference type="EMBL" id="MBS7824663.1"/>
    </source>
</evidence>
<protein>
    <submittedName>
        <fullName evidence="3">Uncharacterized protein</fullName>
    </submittedName>
</protein>
<dbReference type="SUPFAM" id="SSF48452">
    <property type="entry name" value="TPR-like"/>
    <property type="match status" value="1"/>
</dbReference>
<feature type="repeat" description="TPR" evidence="1">
    <location>
        <begin position="75"/>
        <end position="108"/>
    </location>
</feature>
<proteinExistence type="predicted"/>
<dbReference type="Proteomes" id="UP000680020">
    <property type="component" value="Unassembled WGS sequence"/>
</dbReference>
<feature type="chain" id="PRO_5015051771" evidence="2">
    <location>
        <begin position="16"/>
        <end position="243"/>
    </location>
</feature>
<evidence type="ECO:0000313" key="4">
    <source>
        <dbReference type="Proteomes" id="UP000680020"/>
    </source>
</evidence>
<dbReference type="AlphaFoldDB" id="A0A162VY74"/>
<dbReference type="InterPro" id="IPR011990">
    <property type="entry name" value="TPR-like_helical_dom_sf"/>
</dbReference>
<evidence type="ECO:0000256" key="2">
    <source>
        <dbReference type="SAM" id="SignalP"/>
    </source>
</evidence>
<keyword evidence="1" id="KW-0802">TPR repeat</keyword>
<dbReference type="EMBL" id="JAGIBU010000003">
    <property type="protein sequence ID" value="MBS7824663.1"/>
    <property type="molecule type" value="Genomic_DNA"/>
</dbReference>
<dbReference type="PROSITE" id="PS51257">
    <property type="entry name" value="PROKAR_LIPOPROTEIN"/>
    <property type="match status" value="1"/>
</dbReference>
<feature type="signal peptide" evidence="2">
    <location>
        <begin position="1"/>
        <end position="15"/>
    </location>
</feature>
<name>A0A162VY74_9GAMM</name>
<dbReference type="SMART" id="SM00028">
    <property type="entry name" value="TPR"/>
    <property type="match status" value="2"/>
</dbReference>
<dbReference type="InterPro" id="IPR019734">
    <property type="entry name" value="TPR_rpt"/>
</dbReference>